<dbReference type="EMBL" id="CP076363">
    <property type="protein sequence ID" value="QWK92692.1"/>
    <property type="molecule type" value="Genomic_DNA"/>
</dbReference>
<dbReference type="PANTHER" id="PTHR43679:SF2">
    <property type="entry name" value="OCTANOYL-[GCVH]:PROTEIN N-OCTANOYLTRANSFERASE"/>
    <property type="match status" value="1"/>
</dbReference>
<geneLocation type="plasmid" evidence="2 3">
    <name>p2</name>
</geneLocation>
<dbReference type="InterPro" id="IPR004143">
    <property type="entry name" value="BPL_LPL_catalytic"/>
</dbReference>
<feature type="domain" description="BPL/LPL catalytic" evidence="1">
    <location>
        <begin position="25"/>
        <end position="217"/>
    </location>
</feature>
<sequence length="233" mass="23404">MTGPLLRCADVAEGLAAEAALLAAGQAGVCLWTAAQRGLVLPASTARQTGFAAAAAASAARGWPLHTRPSGGGTVPQGPGVLNLALVFSAPAGFGIADGYRLLCAPLVASLATLGLAATPAPVPGAFCDGLWNLALRGRKIVGTAQRWRATAQGPLVLAHALVLLSGDPAPACRAIAALHRNLGDGFAPDPALHTTLAAESRSVDAAAFARQLHLHASRELAALTRDGWPCAA</sequence>
<organism evidence="2 3">
    <name type="scientific">Gemmobacter fulvus</name>
    <dbReference type="NCBI Taxonomy" id="2840474"/>
    <lineage>
        <taxon>Bacteria</taxon>
        <taxon>Pseudomonadati</taxon>
        <taxon>Pseudomonadota</taxon>
        <taxon>Alphaproteobacteria</taxon>
        <taxon>Rhodobacterales</taxon>
        <taxon>Paracoccaceae</taxon>
        <taxon>Gemmobacter</taxon>
    </lineage>
</organism>
<dbReference type="AlphaFoldDB" id="A0A975S3H3"/>
<dbReference type="RefSeq" id="WP_215505680.1">
    <property type="nucleotide sequence ID" value="NZ_CP076363.1"/>
</dbReference>
<dbReference type="SUPFAM" id="SSF55681">
    <property type="entry name" value="Class II aaRS and biotin synthetases"/>
    <property type="match status" value="1"/>
</dbReference>
<evidence type="ECO:0000313" key="3">
    <source>
        <dbReference type="Proteomes" id="UP000679352"/>
    </source>
</evidence>
<dbReference type="PANTHER" id="PTHR43679">
    <property type="entry name" value="OCTANOYLTRANSFERASE LIPM-RELATED"/>
    <property type="match status" value="1"/>
</dbReference>
<dbReference type="PROSITE" id="PS51733">
    <property type="entry name" value="BPL_LPL_CATALYTIC"/>
    <property type="match status" value="1"/>
</dbReference>
<dbReference type="Pfam" id="PF21948">
    <property type="entry name" value="LplA-B_cat"/>
    <property type="match status" value="1"/>
</dbReference>
<dbReference type="KEGG" id="gfu:KM031_18770"/>
<evidence type="ECO:0000313" key="2">
    <source>
        <dbReference type="EMBL" id="QWK92692.1"/>
    </source>
</evidence>
<reference evidence="2" key="1">
    <citation type="submission" date="2021-06" db="EMBL/GenBank/DDBJ databases">
        <authorList>
            <person name="Lee C.-S."/>
            <person name="Jin L."/>
        </authorList>
    </citation>
    <scope>NUCLEOTIDE SEQUENCE</scope>
    <source>
        <strain evidence="2">Con5</strain>
        <plasmid evidence="2">p2</plasmid>
    </source>
</reference>
<name>A0A975S3H3_9RHOB</name>
<dbReference type="Proteomes" id="UP000679352">
    <property type="component" value="Plasmid p2"/>
</dbReference>
<keyword evidence="3" id="KW-1185">Reference proteome</keyword>
<dbReference type="InterPro" id="IPR050664">
    <property type="entry name" value="Octanoyltrans_LipM/LipL"/>
</dbReference>
<accession>A0A975S3H3</accession>
<gene>
    <name evidence="2" type="ORF">KM031_18770</name>
</gene>
<dbReference type="Gene3D" id="3.30.930.10">
    <property type="entry name" value="Bira Bifunctional Protein, Domain 2"/>
    <property type="match status" value="1"/>
</dbReference>
<dbReference type="InterPro" id="IPR045864">
    <property type="entry name" value="aa-tRNA-synth_II/BPL/LPL"/>
</dbReference>
<proteinExistence type="predicted"/>
<keyword evidence="2" id="KW-0614">Plasmid</keyword>
<evidence type="ECO:0000259" key="1">
    <source>
        <dbReference type="PROSITE" id="PS51733"/>
    </source>
</evidence>
<protein>
    <recommendedName>
        <fullName evidence="1">BPL/LPL catalytic domain-containing protein</fullName>
    </recommendedName>
</protein>